<dbReference type="EMBL" id="CACRTE010000024">
    <property type="protein sequence ID" value="VYT15609.1"/>
    <property type="molecule type" value="Genomic_DNA"/>
</dbReference>
<accession>A0A6N2UDL0</accession>
<feature type="transmembrane region" description="Helical" evidence="1">
    <location>
        <begin position="12"/>
        <end position="31"/>
    </location>
</feature>
<keyword evidence="1" id="KW-1133">Transmembrane helix</keyword>
<gene>
    <name evidence="2" type="ORF">CILFYP12_01730</name>
</gene>
<keyword evidence="1" id="KW-0472">Membrane</keyword>
<evidence type="ECO:0000313" key="2">
    <source>
        <dbReference type="EMBL" id="VYT15609.1"/>
    </source>
</evidence>
<dbReference type="AlphaFoldDB" id="A0A6N2UDL0"/>
<proteinExistence type="predicted"/>
<reference evidence="2" key="1">
    <citation type="submission" date="2019-11" db="EMBL/GenBank/DDBJ databases">
        <authorList>
            <person name="Feng L."/>
        </authorList>
    </citation>
    <scope>NUCLEOTIDE SEQUENCE</scope>
    <source>
        <strain evidence="2">CinnocuumLFYP12</strain>
    </source>
</reference>
<feature type="transmembrane region" description="Helical" evidence="1">
    <location>
        <begin position="43"/>
        <end position="59"/>
    </location>
</feature>
<name>A0A6N2UDL0_CLOIN</name>
<sequence>MMWGKTRYLKKNILLAFFYLLSIVYYIYAYTRDISIDDYLMRIHYITLISNNIIIYYLYRKYSIYKSIHKSIIV</sequence>
<keyword evidence="1" id="KW-0812">Transmembrane</keyword>
<organism evidence="2">
    <name type="scientific">Clostridium innocuum</name>
    <dbReference type="NCBI Taxonomy" id="1522"/>
    <lineage>
        <taxon>Bacteria</taxon>
        <taxon>Bacillati</taxon>
        <taxon>Bacillota</taxon>
        <taxon>Clostridia</taxon>
        <taxon>Eubacteriales</taxon>
        <taxon>Clostridiaceae</taxon>
        <taxon>Clostridium</taxon>
    </lineage>
</organism>
<protein>
    <submittedName>
        <fullName evidence="2">Uncharacterized protein</fullName>
    </submittedName>
</protein>
<evidence type="ECO:0000256" key="1">
    <source>
        <dbReference type="SAM" id="Phobius"/>
    </source>
</evidence>